<dbReference type="GO" id="GO:0016300">
    <property type="term" value="F:tRNA (uridine) methyltransferase activity"/>
    <property type="evidence" value="ECO:0007669"/>
    <property type="project" value="UniProtKB-UniRule"/>
</dbReference>
<reference evidence="5 6" key="1">
    <citation type="submission" date="2016-11" db="EMBL/GenBank/DDBJ databases">
        <authorList>
            <person name="Jaros S."/>
            <person name="Januszkiewicz K."/>
            <person name="Wedrychowicz H."/>
        </authorList>
    </citation>
    <scope>NUCLEOTIDE SEQUENCE [LARGE SCALE GENOMIC DNA]</scope>
    <source>
        <strain evidence="5 6">DSM 19022</strain>
    </source>
</reference>
<feature type="binding site" evidence="4">
    <location>
        <position position="69"/>
    </location>
    <ligand>
        <name>S-adenosyl-L-methionine</name>
        <dbReference type="ChEBI" id="CHEBI:59789"/>
    </ligand>
</feature>
<dbReference type="GO" id="GO:0008171">
    <property type="term" value="F:O-methyltransferase activity"/>
    <property type="evidence" value="ECO:0007669"/>
    <property type="project" value="InterPro"/>
</dbReference>
<sequence length="221" mass="24601">MSNINYDYVQNYINQLLPKSDGILAELEKYAEKNHVPIITKDVASLLSILIKSTHTKNILEIGTAIGYSSIFMGNAAGVNFKITTIEKNKEMIEIASKNISKAGYDNNITIIEGDALKALQSIDDKFDMIFIDAAKGQYMDFLKLSFGKLKVGGLFVCDNVLFRGMVAEKSLLVRRKITIVKRLKKFLSYISEHEAMETVVIPIGDGVSISIKKKEAIIND</sequence>
<protein>
    <recommendedName>
        <fullName evidence="4">tRNA 5-hydroxyuridine methyltransferase</fullName>
        <ecNumber evidence="4">2.1.1.-</ecNumber>
    </recommendedName>
    <alternativeName>
        <fullName evidence="4">ho5U methyltransferase</fullName>
    </alternativeName>
</protein>
<keyword evidence="4" id="KW-0479">Metal-binding</keyword>
<organism evidence="5 6">
    <name type="scientific">Lutispora thermophila DSM 19022</name>
    <dbReference type="NCBI Taxonomy" id="1122184"/>
    <lineage>
        <taxon>Bacteria</taxon>
        <taxon>Bacillati</taxon>
        <taxon>Bacillota</taxon>
        <taxon>Clostridia</taxon>
        <taxon>Lutisporales</taxon>
        <taxon>Lutisporaceae</taxon>
        <taxon>Lutispora</taxon>
    </lineage>
</organism>
<dbReference type="InterPro" id="IPR029063">
    <property type="entry name" value="SAM-dependent_MTases_sf"/>
</dbReference>
<evidence type="ECO:0000313" key="6">
    <source>
        <dbReference type="Proteomes" id="UP000184442"/>
    </source>
</evidence>
<dbReference type="InterPro" id="IPR043675">
    <property type="entry name" value="TrmR_methyltr"/>
</dbReference>
<keyword evidence="4" id="KW-0460">Magnesium</keyword>
<dbReference type="Proteomes" id="UP000184442">
    <property type="component" value="Unassembled WGS sequence"/>
</dbReference>
<dbReference type="OrthoDB" id="9799672at2"/>
<comment type="function">
    <text evidence="4">Catalyzes the methylation of 5-hydroxyuridine (ho5U) to form 5-methoxyuridine (mo5U) at position 34 in tRNAs.</text>
</comment>
<keyword evidence="1 4" id="KW-0489">Methyltransferase</keyword>
<dbReference type="PANTHER" id="PTHR10509">
    <property type="entry name" value="O-METHYLTRANSFERASE-RELATED"/>
    <property type="match status" value="1"/>
</dbReference>
<keyword evidence="3 4" id="KW-0949">S-adenosyl-L-methionine</keyword>
<feature type="binding site" evidence="4">
    <location>
        <position position="133"/>
    </location>
    <ligand>
        <name>Mg(2+)</name>
        <dbReference type="ChEBI" id="CHEBI:18420"/>
    </ligand>
</feature>
<dbReference type="AlphaFoldDB" id="A0A1M6F2L4"/>
<feature type="binding site" evidence="4">
    <location>
        <position position="159"/>
    </location>
    <ligand>
        <name>Mg(2+)</name>
        <dbReference type="ChEBI" id="CHEBI:18420"/>
    </ligand>
</feature>
<dbReference type="GO" id="GO:0008757">
    <property type="term" value="F:S-adenosylmethionine-dependent methyltransferase activity"/>
    <property type="evidence" value="ECO:0007669"/>
    <property type="project" value="TreeGrafter"/>
</dbReference>
<dbReference type="Gene3D" id="3.40.50.150">
    <property type="entry name" value="Vaccinia Virus protein VP39"/>
    <property type="match status" value="1"/>
</dbReference>
<dbReference type="CDD" id="cd02440">
    <property type="entry name" value="AdoMet_MTases"/>
    <property type="match status" value="1"/>
</dbReference>
<dbReference type="EMBL" id="FQZS01000011">
    <property type="protein sequence ID" value="SHI91958.1"/>
    <property type="molecule type" value="Genomic_DNA"/>
</dbReference>
<dbReference type="GO" id="GO:0030488">
    <property type="term" value="P:tRNA methylation"/>
    <property type="evidence" value="ECO:0007669"/>
    <property type="project" value="UniProtKB-UniRule"/>
</dbReference>
<name>A0A1M6F2L4_9FIRM</name>
<dbReference type="Pfam" id="PF01596">
    <property type="entry name" value="Methyltransf_3"/>
    <property type="match status" value="1"/>
</dbReference>
<feature type="binding site" evidence="4">
    <location>
        <position position="87"/>
    </location>
    <ligand>
        <name>S-adenosyl-L-methionine</name>
        <dbReference type="ChEBI" id="CHEBI:59789"/>
    </ligand>
</feature>
<dbReference type="PROSITE" id="PS51682">
    <property type="entry name" value="SAM_OMT_I"/>
    <property type="match status" value="1"/>
</dbReference>
<evidence type="ECO:0000256" key="2">
    <source>
        <dbReference type="ARBA" id="ARBA00022679"/>
    </source>
</evidence>
<dbReference type="SUPFAM" id="SSF53335">
    <property type="entry name" value="S-adenosyl-L-methionine-dependent methyltransferases"/>
    <property type="match status" value="1"/>
</dbReference>
<feature type="binding site" evidence="4">
    <location>
        <position position="133"/>
    </location>
    <ligand>
        <name>S-adenosyl-L-methionine</name>
        <dbReference type="ChEBI" id="CHEBI:59789"/>
    </ligand>
</feature>
<dbReference type="InterPro" id="IPR050362">
    <property type="entry name" value="Cation-dep_OMT"/>
</dbReference>
<dbReference type="PANTHER" id="PTHR10509:SF14">
    <property type="entry name" value="CAFFEOYL-COA O-METHYLTRANSFERASE 3-RELATED"/>
    <property type="match status" value="1"/>
</dbReference>
<comment type="subunit">
    <text evidence="4">Homodimer.</text>
</comment>
<dbReference type="STRING" id="1122184.SAMN02745176_01787"/>
<gene>
    <name evidence="4" type="primary">trmR</name>
    <name evidence="5" type="ORF">SAMN02745176_01787</name>
</gene>
<dbReference type="RefSeq" id="WP_073025869.1">
    <property type="nucleotide sequence ID" value="NZ_FQZS01000011.1"/>
</dbReference>
<comment type="similarity">
    <text evidence="4">Belongs to the class I-like SAM-binding methyltransferase superfamily. Cation-dependent O-methyltransferase family.</text>
</comment>
<comment type="catalytic activity">
    <reaction evidence="4">
        <text>5-hydroxyuridine(34) in tRNA + S-adenosyl-L-methionine = 5-methoxyuridine(34) in tRNA + S-adenosyl-L-homocysteine + H(+)</text>
        <dbReference type="Rhea" id="RHEA:60524"/>
        <dbReference type="Rhea" id="RHEA-COMP:13381"/>
        <dbReference type="Rhea" id="RHEA-COMP:15591"/>
        <dbReference type="ChEBI" id="CHEBI:15378"/>
        <dbReference type="ChEBI" id="CHEBI:57856"/>
        <dbReference type="ChEBI" id="CHEBI:59789"/>
        <dbReference type="ChEBI" id="CHEBI:136877"/>
        <dbReference type="ChEBI" id="CHEBI:143860"/>
    </reaction>
</comment>
<dbReference type="HAMAP" id="MF_02217">
    <property type="entry name" value="TrmR_methyltr"/>
    <property type="match status" value="1"/>
</dbReference>
<evidence type="ECO:0000256" key="4">
    <source>
        <dbReference type="HAMAP-Rule" id="MF_02217"/>
    </source>
</evidence>
<keyword evidence="2 4" id="KW-0808">Transferase</keyword>
<dbReference type="InterPro" id="IPR002935">
    <property type="entry name" value="SAM_O-MeTrfase"/>
</dbReference>
<dbReference type="GO" id="GO:0000287">
    <property type="term" value="F:magnesium ion binding"/>
    <property type="evidence" value="ECO:0007669"/>
    <property type="project" value="UniProtKB-UniRule"/>
</dbReference>
<feature type="binding site" evidence="4">
    <location>
        <position position="160"/>
    </location>
    <ligand>
        <name>Mg(2+)</name>
        <dbReference type="ChEBI" id="CHEBI:18420"/>
    </ligand>
</feature>
<keyword evidence="4" id="KW-0819">tRNA processing</keyword>
<feature type="binding site" evidence="4">
    <location>
        <position position="39"/>
    </location>
    <ligand>
        <name>S-adenosyl-L-methionine</name>
        <dbReference type="ChEBI" id="CHEBI:59789"/>
    </ligand>
</feature>
<dbReference type="EC" id="2.1.1.-" evidence="4"/>
<evidence type="ECO:0000313" key="5">
    <source>
        <dbReference type="EMBL" id="SHI91958.1"/>
    </source>
</evidence>
<feature type="binding site" evidence="4">
    <location>
        <begin position="115"/>
        <end position="116"/>
    </location>
    <ligand>
        <name>S-adenosyl-L-methionine</name>
        <dbReference type="ChEBI" id="CHEBI:59789"/>
    </ligand>
</feature>
<evidence type="ECO:0000256" key="1">
    <source>
        <dbReference type="ARBA" id="ARBA00022603"/>
    </source>
</evidence>
<proteinExistence type="inferred from homology"/>
<keyword evidence="6" id="KW-1185">Reference proteome</keyword>
<accession>A0A1M6F2L4</accession>
<evidence type="ECO:0000256" key="3">
    <source>
        <dbReference type="ARBA" id="ARBA00022691"/>
    </source>
</evidence>